<reference evidence="2 3" key="1">
    <citation type="submission" date="2019-03" db="EMBL/GenBank/DDBJ databases">
        <title>Genomic analyses of the natural microbiome of Caenorhabditis elegans.</title>
        <authorList>
            <person name="Samuel B."/>
        </authorList>
    </citation>
    <scope>NUCLEOTIDE SEQUENCE [LARGE SCALE GENOMIC DNA]</scope>
    <source>
        <strain evidence="2 3">JUb102</strain>
    </source>
</reference>
<accession>A0A4V6P051</accession>
<dbReference type="AlphaFoldDB" id="A0A4V6P051"/>
<organism evidence="2 3">
    <name type="scientific">Providencia alcalifaciens</name>
    <dbReference type="NCBI Taxonomy" id="126385"/>
    <lineage>
        <taxon>Bacteria</taxon>
        <taxon>Pseudomonadati</taxon>
        <taxon>Pseudomonadota</taxon>
        <taxon>Gammaproteobacteria</taxon>
        <taxon>Enterobacterales</taxon>
        <taxon>Morganellaceae</taxon>
        <taxon>Providencia</taxon>
    </lineage>
</organism>
<feature type="domain" description="DUF4440" evidence="1">
    <location>
        <begin position="15"/>
        <end position="124"/>
    </location>
</feature>
<protein>
    <submittedName>
        <fullName evidence="2">Uncharacterized protein (TIGR02246 family)</fullName>
    </submittedName>
</protein>
<dbReference type="SUPFAM" id="SSF54427">
    <property type="entry name" value="NTF2-like"/>
    <property type="match status" value="1"/>
</dbReference>
<proteinExistence type="predicted"/>
<name>A0A4V6P051_9GAMM</name>
<evidence type="ECO:0000259" key="1">
    <source>
        <dbReference type="Pfam" id="PF14534"/>
    </source>
</evidence>
<evidence type="ECO:0000313" key="2">
    <source>
        <dbReference type="EMBL" id="TCT30207.1"/>
    </source>
</evidence>
<gene>
    <name evidence="2" type="ORF">EC835_11078</name>
</gene>
<dbReference type="InterPro" id="IPR032710">
    <property type="entry name" value="NTF2-like_dom_sf"/>
</dbReference>
<comment type="caution">
    <text evidence="2">The sequence shown here is derived from an EMBL/GenBank/DDBJ whole genome shotgun (WGS) entry which is preliminary data.</text>
</comment>
<dbReference type="OrthoDB" id="531205at2"/>
<dbReference type="Pfam" id="PF14534">
    <property type="entry name" value="DUF4440"/>
    <property type="match status" value="1"/>
</dbReference>
<sequence length="138" mass="15359">MNLFDNTQQHTQELEALIASADRAITEENFSYLMDFYSENGSLVVKDGLHVHGKENLKKAFSAIAEFFNHSLQVSQGTVKVIFGEDCALVLAETILSAQMQDGTPFNTVRDATYVFKLIDGKWLCVIDNSYGTSLLKS</sequence>
<dbReference type="InterPro" id="IPR027843">
    <property type="entry name" value="DUF4440"/>
</dbReference>
<dbReference type="RefSeq" id="WP_132497116.1">
    <property type="nucleotide sequence ID" value="NZ_SMAS01000010.1"/>
</dbReference>
<dbReference type="Gene3D" id="3.10.450.50">
    <property type="match status" value="1"/>
</dbReference>
<evidence type="ECO:0000313" key="3">
    <source>
        <dbReference type="Proteomes" id="UP000295055"/>
    </source>
</evidence>
<dbReference type="Proteomes" id="UP000295055">
    <property type="component" value="Unassembled WGS sequence"/>
</dbReference>
<dbReference type="EMBL" id="SMAS01000010">
    <property type="protein sequence ID" value="TCT30207.1"/>
    <property type="molecule type" value="Genomic_DNA"/>
</dbReference>